<dbReference type="AlphaFoldDB" id="A0A4P7NKU2"/>
<dbReference type="Proteomes" id="UP000294847">
    <property type="component" value="Chromosome 5"/>
</dbReference>
<reference evidence="2 3" key="1">
    <citation type="journal article" date="2019" name="Mol. Biol. Evol.">
        <title>Blast fungal genomes show frequent chromosomal changes, gene gains and losses, and effector gene turnover.</title>
        <authorList>
            <person name="Gomez Luciano L.B."/>
            <person name="Jason Tsai I."/>
            <person name="Chuma I."/>
            <person name="Tosa Y."/>
            <person name="Chen Y.H."/>
            <person name="Li J.Y."/>
            <person name="Li M.Y."/>
            <person name="Jade Lu M.Y."/>
            <person name="Nakayashiki H."/>
            <person name="Li W.H."/>
        </authorList>
    </citation>
    <scope>NUCLEOTIDE SEQUENCE [LARGE SCALE GENOMIC DNA]</scope>
    <source>
        <strain evidence="2">MZ5-1-6</strain>
    </source>
</reference>
<dbReference type="VEuPathDB" id="FungiDB:M_BR32_EuGene_00023031"/>
<feature type="compositionally biased region" description="Low complexity" evidence="1">
    <location>
        <begin position="74"/>
        <end position="88"/>
    </location>
</feature>
<evidence type="ECO:0000256" key="1">
    <source>
        <dbReference type="SAM" id="MobiDB-lite"/>
    </source>
</evidence>
<name>A0A4P7NKU2_PYROR</name>
<evidence type="ECO:0000313" key="3">
    <source>
        <dbReference type="Proteomes" id="UP000294847"/>
    </source>
</evidence>
<feature type="compositionally biased region" description="Low complexity" evidence="1">
    <location>
        <begin position="40"/>
        <end position="62"/>
    </location>
</feature>
<feature type="region of interest" description="Disordered" evidence="1">
    <location>
        <begin position="1"/>
        <end position="103"/>
    </location>
</feature>
<dbReference type="EMBL" id="CP034208">
    <property type="protein sequence ID" value="QBZ62735.1"/>
    <property type="molecule type" value="Genomic_DNA"/>
</dbReference>
<proteinExistence type="predicted"/>
<evidence type="ECO:0000313" key="2">
    <source>
        <dbReference type="EMBL" id="QBZ62735.1"/>
    </source>
</evidence>
<accession>A0A4P7NKU2</accession>
<sequence>MPREGTRSATGNSRPRVFQTVDTAPTITRKKPATARTKKAPTAGAGPVTKAKTKAKVATAPKSGGVTKKKAAPKKATAGSKAKAAVNKVEAKVKGKTAPKDKV</sequence>
<organism evidence="2 3">
    <name type="scientific">Pyricularia oryzae</name>
    <name type="common">Rice blast fungus</name>
    <name type="synonym">Magnaporthe oryzae</name>
    <dbReference type="NCBI Taxonomy" id="318829"/>
    <lineage>
        <taxon>Eukaryota</taxon>
        <taxon>Fungi</taxon>
        <taxon>Dikarya</taxon>
        <taxon>Ascomycota</taxon>
        <taxon>Pezizomycotina</taxon>
        <taxon>Sordariomycetes</taxon>
        <taxon>Sordariomycetidae</taxon>
        <taxon>Magnaporthales</taxon>
        <taxon>Pyriculariaceae</taxon>
        <taxon>Pyricularia</taxon>
    </lineage>
</organism>
<gene>
    <name evidence="2" type="ORF">PoMZ_11622</name>
</gene>
<feature type="compositionally biased region" description="Basic residues" evidence="1">
    <location>
        <begin position="28"/>
        <end position="39"/>
    </location>
</feature>
<protein>
    <submittedName>
        <fullName evidence="2">Uncharacterized protein</fullName>
    </submittedName>
</protein>
<feature type="compositionally biased region" description="Basic and acidic residues" evidence="1">
    <location>
        <begin position="89"/>
        <end position="103"/>
    </location>
</feature>